<sequence length="125" mass="14527">MDSNYILRYLLNDISSQADIVGQYIQKAKKGEVAISAPFIVFLECVFILTKLYKFSRVQVVESLIKFISIPFIEIEQRNFLLTTLLFYRDATISYIDTILYLEARGSDREILTFDKKLLKLGKKT</sequence>
<gene>
    <name evidence="1" type="ORF">A2773_02180</name>
</gene>
<evidence type="ECO:0008006" key="3">
    <source>
        <dbReference type="Google" id="ProtNLM"/>
    </source>
</evidence>
<comment type="caution">
    <text evidence="1">The sequence shown here is derived from an EMBL/GenBank/DDBJ whole genome shotgun (WGS) entry which is preliminary data.</text>
</comment>
<protein>
    <recommendedName>
        <fullName evidence="3">PIN domain-containing protein</fullName>
    </recommendedName>
</protein>
<name>A0A1F5ZR54_9BACT</name>
<dbReference type="SUPFAM" id="SSF88723">
    <property type="entry name" value="PIN domain-like"/>
    <property type="match status" value="1"/>
</dbReference>
<evidence type="ECO:0000313" key="2">
    <source>
        <dbReference type="Proteomes" id="UP000177383"/>
    </source>
</evidence>
<reference evidence="1 2" key="1">
    <citation type="journal article" date="2016" name="Nat. Commun.">
        <title>Thousands of microbial genomes shed light on interconnected biogeochemical processes in an aquifer system.</title>
        <authorList>
            <person name="Anantharaman K."/>
            <person name="Brown C.T."/>
            <person name="Hug L.A."/>
            <person name="Sharon I."/>
            <person name="Castelle C.J."/>
            <person name="Probst A.J."/>
            <person name="Thomas B.C."/>
            <person name="Singh A."/>
            <person name="Wilkins M.J."/>
            <person name="Karaoz U."/>
            <person name="Brodie E.L."/>
            <person name="Williams K.H."/>
            <person name="Hubbard S.S."/>
            <person name="Banfield J.F."/>
        </authorList>
    </citation>
    <scope>NUCLEOTIDE SEQUENCE [LARGE SCALE GENOMIC DNA]</scope>
</reference>
<dbReference type="AlphaFoldDB" id="A0A1F5ZR54"/>
<accession>A0A1F5ZR54</accession>
<dbReference type="EMBL" id="MFJE01000013">
    <property type="protein sequence ID" value="OGG14572.1"/>
    <property type="molecule type" value="Genomic_DNA"/>
</dbReference>
<dbReference type="Proteomes" id="UP000177383">
    <property type="component" value="Unassembled WGS sequence"/>
</dbReference>
<evidence type="ECO:0000313" key="1">
    <source>
        <dbReference type="EMBL" id="OGG14572.1"/>
    </source>
</evidence>
<dbReference type="STRING" id="1798375.A2773_02180"/>
<dbReference type="InterPro" id="IPR029060">
    <property type="entry name" value="PIN-like_dom_sf"/>
</dbReference>
<dbReference type="Gene3D" id="3.40.50.1010">
    <property type="entry name" value="5'-nuclease"/>
    <property type="match status" value="1"/>
</dbReference>
<proteinExistence type="predicted"/>
<organism evidence="1 2">
    <name type="scientific">Candidatus Gottesmanbacteria bacterium RIFCSPHIGHO2_01_FULL_39_10</name>
    <dbReference type="NCBI Taxonomy" id="1798375"/>
    <lineage>
        <taxon>Bacteria</taxon>
        <taxon>Candidatus Gottesmaniibacteriota</taxon>
    </lineage>
</organism>